<dbReference type="Gene3D" id="3.40.190.10">
    <property type="entry name" value="Periplasmic binding protein-like II"/>
    <property type="match status" value="1"/>
</dbReference>
<dbReference type="PANTHER" id="PTHR30290">
    <property type="entry name" value="PERIPLASMIC BINDING COMPONENT OF ABC TRANSPORTER"/>
    <property type="match status" value="1"/>
</dbReference>
<name>A0A7S8EDF3_9CHLR</name>
<dbReference type="EMBL" id="CP062983">
    <property type="protein sequence ID" value="QPC84935.1"/>
    <property type="molecule type" value="Genomic_DNA"/>
</dbReference>
<evidence type="ECO:0000259" key="2">
    <source>
        <dbReference type="Pfam" id="PF00496"/>
    </source>
</evidence>
<evidence type="ECO:0000313" key="4">
    <source>
        <dbReference type="Proteomes" id="UP000594468"/>
    </source>
</evidence>
<dbReference type="AlphaFoldDB" id="A0A7S8EDF3"/>
<proteinExistence type="predicted"/>
<evidence type="ECO:0000313" key="3">
    <source>
        <dbReference type="EMBL" id="QPC84935.1"/>
    </source>
</evidence>
<dbReference type="SUPFAM" id="SSF53850">
    <property type="entry name" value="Periplasmic binding protein-like II"/>
    <property type="match status" value="1"/>
</dbReference>
<dbReference type="Pfam" id="PF00496">
    <property type="entry name" value="SBP_bac_5"/>
    <property type="match status" value="1"/>
</dbReference>
<dbReference type="Proteomes" id="UP000594468">
    <property type="component" value="Chromosome"/>
</dbReference>
<dbReference type="InterPro" id="IPR000914">
    <property type="entry name" value="SBP_5_dom"/>
</dbReference>
<dbReference type="KEGG" id="pmet:G4Y79_11365"/>
<dbReference type="CDD" id="cd00995">
    <property type="entry name" value="PBP2_NikA_DppA_OppA_like"/>
    <property type="match status" value="1"/>
</dbReference>
<dbReference type="InterPro" id="IPR030678">
    <property type="entry name" value="Peptide/Ni-bd"/>
</dbReference>
<reference evidence="3 4" key="1">
    <citation type="submission" date="2020-02" db="EMBL/GenBank/DDBJ databases">
        <authorList>
            <person name="Zheng R.K."/>
            <person name="Sun C.M."/>
        </authorList>
    </citation>
    <scope>NUCLEOTIDE SEQUENCE [LARGE SCALE GENOMIC DNA]</scope>
    <source>
        <strain evidence="4">rifampicinis</strain>
    </source>
</reference>
<dbReference type="PIRSF" id="PIRSF002741">
    <property type="entry name" value="MppA"/>
    <property type="match status" value="1"/>
</dbReference>
<gene>
    <name evidence="3" type="ORF">G4Y79_11365</name>
</gene>
<keyword evidence="4" id="KW-1185">Reference proteome</keyword>
<organism evidence="3 4">
    <name type="scientific">Phototrophicus methaneseepsis</name>
    <dbReference type="NCBI Taxonomy" id="2710758"/>
    <lineage>
        <taxon>Bacteria</taxon>
        <taxon>Bacillati</taxon>
        <taxon>Chloroflexota</taxon>
        <taxon>Candidatus Thermofontia</taxon>
        <taxon>Phototrophicales</taxon>
        <taxon>Phototrophicaceae</taxon>
        <taxon>Phototrophicus</taxon>
    </lineage>
</organism>
<feature type="domain" description="Solute-binding protein family 5" evidence="2">
    <location>
        <begin position="75"/>
        <end position="435"/>
    </location>
</feature>
<dbReference type="Gene3D" id="3.10.105.10">
    <property type="entry name" value="Dipeptide-binding Protein, Domain 3"/>
    <property type="match status" value="1"/>
</dbReference>
<dbReference type="GO" id="GO:0015833">
    <property type="term" value="P:peptide transport"/>
    <property type="evidence" value="ECO:0007669"/>
    <property type="project" value="TreeGrafter"/>
</dbReference>
<protein>
    <submittedName>
        <fullName evidence="3">ABC transporter substrate-binding protein</fullName>
    </submittedName>
</protein>
<dbReference type="GO" id="GO:0043190">
    <property type="term" value="C:ATP-binding cassette (ABC) transporter complex"/>
    <property type="evidence" value="ECO:0007669"/>
    <property type="project" value="InterPro"/>
</dbReference>
<dbReference type="GO" id="GO:1904680">
    <property type="term" value="F:peptide transmembrane transporter activity"/>
    <property type="evidence" value="ECO:0007669"/>
    <property type="project" value="TreeGrafter"/>
</dbReference>
<keyword evidence="1" id="KW-0732">Signal</keyword>
<dbReference type="RefSeq" id="WP_195172998.1">
    <property type="nucleotide sequence ID" value="NZ_CP062983.1"/>
</dbReference>
<feature type="signal peptide" evidence="1">
    <location>
        <begin position="1"/>
        <end position="24"/>
    </location>
</feature>
<dbReference type="GO" id="GO:0042597">
    <property type="term" value="C:periplasmic space"/>
    <property type="evidence" value="ECO:0007669"/>
    <property type="project" value="UniProtKB-ARBA"/>
</dbReference>
<sequence length="534" mass="59060">MKRFSIIYLCMLLLGASLVAPVAAQDEADCPQTGGTFTIGVQSMLPMDPNTAGSDWTYYVMTNINSMLFRIESGQPVPDLAESWEISEDGTIYTWHLRQGMMWQDGNEVFPEGESREVVADDVVYSFMRQYDDESSMLPSDIRNIFVSIEAVDDYTVVLTLSAPDAIIYDKARGLTFTAIVAEEAIEYWGDEYGLHPVGSGPFEFVSYSPDEEVVLRANEDYYITPCVDEVIFKVLPDTPAAMIALEAGDIDWWGSVTPGEYVEQFQSNEDMTVINFGCPVESRNYFSVAEAPYSDVRFRQAVAVMRDGDAINQALRGSTHVHGGGTAGPGVAGYVEDLYDTYYQYDPELAASLLDEMGIVDENGDGLRDWEGETLVIPMYATNADPAPDYVAATVDAGSQIGLTIEPVITDTGTYNSTYNAGEAGIYFSSGWCGEGGTNSLWGRGGFASPLGYEDEEIFELLGAAATNLNEEERNEQLQAVTRRVAELYWAPSYGFFNIFTVKNNYVKDFFGGEWTLNLVTDDHNVWIAEDER</sequence>
<evidence type="ECO:0000256" key="1">
    <source>
        <dbReference type="SAM" id="SignalP"/>
    </source>
</evidence>
<feature type="chain" id="PRO_5032405959" evidence="1">
    <location>
        <begin position="25"/>
        <end position="534"/>
    </location>
</feature>
<dbReference type="InterPro" id="IPR039424">
    <property type="entry name" value="SBP_5"/>
</dbReference>
<accession>A0A7S8EDF3</accession>